<dbReference type="EMBL" id="AP021888">
    <property type="protein sequence ID" value="BBP42481.1"/>
    <property type="molecule type" value="Genomic_DNA"/>
</dbReference>
<dbReference type="Gene3D" id="3.30.70.100">
    <property type="match status" value="1"/>
</dbReference>
<dbReference type="InterPro" id="IPR059000">
    <property type="entry name" value="ATPase_P-type_domA"/>
</dbReference>
<name>A0A6F8PK49_9GAMM</name>
<dbReference type="InterPro" id="IPR008250">
    <property type="entry name" value="ATPase_P-typ_transduc_dom_A_sf"/>
</dbReference>
<dbReference type="FunFam" id="2.70.150.10:FF:000002">
    <property type="entry name" value="Copper-transporting ATPase 1, putative"/>
    <property type="match status" value="1"/>
</dbReference>
<gene>
    <name evidence="17" type="ORF">THMIRHAT_02270</name>
</gene>
<dbReference type="GO" id="GO:0005886">
    <property type="term" value="C:plasma membrane"/>
    <property type="evidence" value="ECO:0007669"/>
    <property type="project" value="UniProtKB-SubCell"/>
</dbReference>
<dbReference type="SFLD" id="SFLDS00003">
    <property type="entry name" value="Haloacid_Dehalogenase"/>
    <property type="match status" value="1"/>
</dbReference>
<dbReference type="KEGG" id="tzo:THMIRHAT_02270"/>
<evidence type="ECO:0000256" key="12">
    <source>
        <dbReference type="ARBA" id="ARBA00022989"/>
    </source>
</evidence>
<comment type="subcellular location">
    <subcellularLocation>
        <location evidence="1">Cell membrane</location>
        <topology evidence="1">Multi-pass membrane protein</topology>
    </subcellularLocation>
</comment>
<evidence type="ECO:0000256" key="2">
    <source>
        <dbReference type="ARBA" id="ARBA00006024"/>
    </source>
</evidence>
<dbReference type="InterPro" id="IPR036163">
    <property type="entry name" value="HMA_dom_sf"/>
</dbReference>
<evidence type="ECO:0000313" key="17">
    <source>
        <dbReference type="EMBL" id="BBP42481.1"/>
    </source>
</evidence>
<dbReference type="Gene3D" id="3.40.1110.10">
    <property type="entry name" value="Calcium-transporting ATPase, cytoplasmic domain N"/>
    <property type="match status" value="1"/>
</dbReference>
<keyword evidence="5" id="KW-0597">Phosphoprotein</keyword>
<feature type="transmembrane region" description="Helical" evidence="15">
    <location>
        <begin position="423"/>
        <end position="444"/>
    </location>
</feature>
<reference evidence="18" key="1">
    <citation type="submission" date="2019-11" db="EMBL/GenBank/DDBJ databases">
        <title>Isolation and characterization of two novel species in the genus Thiomicrorhabdus.</title>
        <authorList>
            <person name="Mochizuki J."/>
            <person name="Kojima H."/>
            <person name="Fukui M."/>
        </authorList>
    </citation>
    <scope>NUCLEOTIDE SEQUENCE [LARGE SCALE GENOMIC DNA]</scope>
    <source>
        <strain evidence="18">AkT22</strain>
    </source>
</reference>
<dbReference type="Proteomes" id="UP000501466">
    <property type="component" value="Chromosome"/>
</dbReference>
<keyword evidence="9 15" id="KW-0067">ATP-binding</keyword>
<feature type="transmembrane region" description="Helical" evidence="15">
    <location>
        <begin position="270"/>
        <end position="288"/>
    </location>
</feature>
<evidence type="ECO:0000256" key="13">
    <source>
        <dbReference type="ARBA" id="ARBA00023065"/>
    </source>
</evidence>
<dbReference type="RefSeq" id="WP_173289948.1">
    <property type="nucleotide sequence ID" value="NZ_AP021888.1"/>
</dbReference>
<keyword evidence="8 15" id="KW-0547">Nucleotide-binding</keyword>
<proteinExistence type="inferred from homology"/>
<dbReference type="SUPFAM" id="SSF81665">
    <property type="entry name" value="Calcium ATPase, transmembrane domain M"/>
    <property type="match status" value="1"/>
</dbReference>
<dbReference type="SUPFAM" id="SSF55008">
    <property type="entry name" value="HMA, heavy metal-associated domain"/>
    <property type="match status" value="1"/>
</dbReference>
<dbReference type="NCBIfam" id="TIGR01494">
    <property type="entry name" value="ATPase_P-type"/>
    <property type="match status" value="1"/>
</dbReference>
<evidence type="ECO:0000256" key="1">
    <source>
        <dbReference type="ARBA" id="ARBA00004651"/>
    </source>
</evidence>
<dbReference type="Pfam" id="PF12156">
    <property type="entry name" value="ATPase-cat_bd"/>
    <property type="match status" value="1"/>
</dbReference>
<dbReference type="SFLD" id="SFLDG00002">
    <property type="entry name" value="C1.7:_P-type_atpase_like"/>
    <property type="match status" value="1"/>
</dbReference>
<comment type="similarity">
    <text evidence="2 15">Belongs to the cation transport ATPase (P-type) (TC 3.A.3) family. Type IB subfamily.</text>
</comment>
<dbReference type="InterPro" id="IPR017969">
    <property type="entry name" value="Heavy-metal-associated_CS"/>
</dbReference>
<evidence type="ECO:0000256" key="11">
    <source>
        <dbReference type="ARBA" id="ARBA00022967"/>
    </source>
</evidence>
<keyword evidence="6 15" id="KW-0812">Transmembrane</keyword>
<keyword evidence="14 15" id="KW-0472">Membrane</keyword>
<dbReference type="PROSITE" id="PS00154">
    <property type="entry name" value="ATPASE_E1_E2"/>
    <property type="match status" value="1"/>
</dbReference>
<evidence type="ECO:0000256" key="9">
    <source>
        <dbReference type="ARBA" id="ARBA00022840"/>
    </source>
</evidence>
<keyword evidence="7 15" id="KW-0479">Metal-binding</keyword>
<dbReference type="PANTHER" id="PTHR43520">
    <property type="entry name" value="ATP7, ISOFORM B"/>
    <property type="match status" value="1"/>
</dbReference>
<organism evidence="17 18">
    <name type="scientific">Thiosulfativibrio zosterae</name>
    <dbReference type="NCBI Taxonomy" id="2675053"/>
    <lineage>
        <taxon>Bacteria</taxon>
        <taxon>Pseudomonadati</taxon>
        <taxon>Pseudomonadota</taxon>
        <taxon>Gammaproteobacteria</taxon>
        <taxon>Thiotrichales</taxon>
        <taxon>Piscirickettsiaceae</taxon>
        <taxon>Thiosulfativibrio</taxon>
    </lineage>
</organism>
<dbReference type="PROSITE" id="PS01229">
    <property type="entry name" value="COF_2"/>
    <property type="match status" value="1"/>
</dbReference>
<dbReference type="PROSITE" id="PS01047">
    <property type="entry name" value="HMA_1"/>
    <property type="match status" value="1"/>
</dbReference>
<keyword evidence="3" id="KW-0813">Transport</keyword>
<feature type="transmembrane region" description="Helical" evidence="15">
    <location>
        <begin position="177"/>
        <end position="196"/>
    </location>
</feature>
<feature type="transmembrane region" description="Helical" evidence="15">
    <location>
        <begin position="773"/>
        <end position="795"/>
    </location>
</feature>
<evidence type="ECO:0000256" key="14">
    <source>
        <dbReference type="ARBA" id="ARBA00023136"/>
    </source>
</evidence>
<dbReference type="PRINTS" id="PR00119">
    <property type="entry name" value="CATATPASE"/>
</dbReference>
<dbReference type="PANTHER" id="PTHR43520:SF5">
    <property type="entry name" value="CATION-TRANSPORTING P-TYPE ATPASE-RELATED"/>
    <property type="match status" value="1"/>
</dbReference>
<feature type="transmembrane region" description="Helical" evidence="15">
    <location>
        <begin position="208"/>
        <end position="228"/>
    </location>
</feature>
<keyword evidence="18" id="KW-1185">Reference proteome</keyword>
<dbReference type="InterPro" id="IPR036412">
    <property type="entry name" value="HAD-like_sf"/>
</dbReference>
<dbReference type="PRINTS" id="PR00943">
    <property type="entry name" value="CUATPASE"/>
</dbReference>
<evidence type="ECO:0000256" key="6">
    <source>
        <dbReference type="ARBA" id="ARBA00022692"/>
    </source>
</evidence>
<dbReference type="GO" id="GO:0005524">
    <property type="term" value="F:ATP binding"/>
    <property type="evidence" value="ECO:0007669"/>
    <property type="project" value="UniProtKB-UniRule"/>
</dbReference>
<dbReference type="InterPro" id="IPR044492">
    <property type="entry name" value="P_typ_ATPase_HD_dom"/>
</dbReference>
<dbReference type="Pfam" id="PF00403">
    <property type="entry name" value="HMA"/>
    <property type="match status" value="1"/>
</dbReference>
<dbReference type="InterPro" id="IPR023299">
    <property type="entry name" value="ATPase_P-typ_cyto_dom_N"/>
</dbReference>
<dbReference type="InterPro" id="IPR006121">
    <property type="entry name" value="HMA_dom"/>
</dbReference>
<dbReference type="SUPFAM" id="SSF81653">
    <property type="entry name" value="Calcium ATPase, transduction domain A"/>
    <property type="match status" value="1"/>
</dbReference>
<dbReference type="InterPro" id="IPR018303">
    <property type="entry name" value="ATPase_P-typ_P_site"/>
</dbReference>
<evidence type="ECO:0000256" key="7">
    <source>
        <dbReference type="ARBA" id="ARBA00022723"/>
    </source>
</evidence>
<dbReference type="InterPro" id="IPR023214">
    <property type="entry name" value="HAD_sf"/>
</dbReference>
<dbReference type="PROSITE" id="PS50846">
    <property type="entry name" value="HMA_2"/>
    <property type="match status" value="1"/>
</dbReference>
<evidence type="ECO:0000256" key="4">
    <source>
        <dbReference type="ARBA" id="ARBA00022475"/>
    </source>
</evidence>
<keyword evidence="10" id="KW-0460">Magnesium</keyword>
<feature type="transmembrane region" description="Helical" evidence="15">
    <location>
        <begin position="240"/>
        <end position="258"/>
    </location>
</feature>
<evidence type="ECO:0000313" key="18">
    <source>
        <dbReference type="Proteomes" id="UP000501466"/>
    </source>
</evidence>
<dbReference type="SFLD" id="SFLDF00027">
    <property type="entry name" value="p-type_atpase"/>
    <property type="match status" value="1"/>
</dbReference>
<dbReference type="SUPFAM" id="SSF56784">
    <property type="entry name" value="HAD-like"/>
    <property type="match status" value="1"/>
</dbReference>
<keyword evidence="13" id="KW-0406">Ion transport</keyword>
<evidence type="ECO:0000256" key="15">
    <source>
        <dbReference type="RuleBase" id="RU362081"/>
    </source>
</evidence>
<dbReference type="NCBIfam" id="TIGR01511">
    <property type="entry name" value="ATPase-IB1_Cu"/>
    <property type="match status" value="1"/>
</dbReference>
<dbReference type="GO" id="GO:0043682">
    <property type="term" value="F:P-type divalent copper transporter activity"/>
    <property type="evidence" value="ECO:0007669"/>
    <property type="project" value="TreeGrafter"/>
</dbReference>
<feature type="domain" description="HMA" evidence="16">
    <location>
        <begin position="89"/>
        <end position="155"/>
    </location>
</feature>
<dbReference type="Gene3D" id="3.40.50.1000">
    <property type="entry name" value="HAD superfamily/HAD-like"/>
    <property type="match status" value="1"/>
</dbReference>
<evidence type="ECO:0000256" key="3">
    <source>
        <dbReference type="ARBA" id="ARBA00022448"/>
    </source>
</evidence>
<dbReference type="GO" id="GO:0016887">
    <property type="term" value="F:ATP hydrolysis activity"/>
    <property type="evidence" value="ECO:0007669"/>
    <property type="project" value="InterPro"/>
</dbReference>
<dbReference type="InterPro" id="IPR001757">
    <property type="entry name" value="P_typ_ATPase"/>
</dbReference>
<dbReference type="GO" id="GO:0005507">
    <property type="term" value="F:copper ion binding"/>
    <property type="evidence" value="ECO:0007669"/>
    <property type="project" value="TreeGrafter"/>
</dbReference>
<dbReference type="InterPro" id="IPR023298">
    <property type="entry name" value="ATPase_P-typ_TM_dom_sf"/>
</dbReference>
<evidence type="ECO:0000256" key="10">
    <source>
        <dbReference type="ARBA" id="ARBA00022842"/>
    </source>
</evidence>
<evidence type="ECO:0000259" key="16">
    <source>
        <dbReference type="PROSITE" id="PS50846"/>
    </source>
</evidence>
<dbReference type="InterPro" id="IPR027256">
    <property type="entry name" value="P-typ_ATPase_IB"/>
</dbReference>
<protein>
    <submittedName>
        <fullName evidence="17">Copper-translocating P-type ATPase</fullName>
    </submittedName>
</protein>
<accession>A0A6F8PK49</accession>
<dbReference type="CDD" id="cd02094">
    <property type="entry name" value="P-type_ATPase_Cu-like"/>
    <property type="match status" value="1"/>
</dbReference>
<dbReference type="AlphaFoldDB" id="A0A6F8PK49"/>
<dbReference type="InterPro" id="IPR021993">
    <property type="entry name" value="ATPase-cat-bd"/>
</dbReference>
<evidence type="ECO:0000256" key="5">
    <source>
        <dbReference type="ARBA" id="ARBA00022553"/>
    </source>
</evidence>
<dbReference type="CDD" id="cd00371">
    <property type="entry name" value="HMA"/>
    <property type="match status" value="1"/>
</dbReference>
<dbReference type="Pfam" id="PF00702">
    <property type="entry name" value="Hydrolase"/>
    <property type="match status" value="1"/>
</dbReference>
<keyword evidence="11" id="KW-1278">Translocase</keyword>
<dbReference type="GO" id="GO:0055070">
    <property type="term" value="P:copper ion homeostasis"/>
    <property type="evidence" value="ECO:0007669"/>
    <property type="project" value="TreeGrafter"/>
</dbReference>
<sequence length="836" mass="91546">MQISCFHCGQAIPEGDLILRPIQNQQREFCCHGCAGVCEAIYEAGLESFYQRTPDGELLEPPPPPNKDVEFYDYDEVQSQFVGDLSQRREITLMSEAIHCAACIWLIEHSLAKIDGILLAKVNFTNKQIKVRWDNSVLPLSKIIQELNRIGYDATPYDPSASDAAFKKANRDLLYRLGYAAFAMMNVMWFSVALYAGADEDKEFRHYFHWLEFFIATSVIIYSAKPFFQGAWSSIKSRSVGMDVSISLGVLTTYFYSFWVTIDINHPGNVYFDTMIDFIFLLLIGRYLEAISKNKAIDATRRLMDLQSKIARFLSSDGEEQIVPVRKLMKGQIVLVKPGEKFPVDGKVIKGEGSVNESMLTGESREVFKQVGSSVSAGTINIDSAFQVEVVAILQDTTLGKIVHMVEDAQGSKAPIQCTAEKIMPWFVSVVLALATLSFVYWIFAADLETAMIAATSVLIITCPCAFGLATPMATAVAAGVSAQNGILIKNGAVLEVLNDITHFVFDKTGTLTKGQMQLKGKIIVEGNEEAEVLKVVASIESQSEHALAKALTQDILTDYKHFKQNLYEVDAFLAHAGKGVSGSIQGVAYQIGTAAWLTEQQVALPQHLLEQAEAAAELGQTSVWVVQNNQVIAVLFLVDEIRADARLLIDRLKAQNKKVIILSGDRQKVAEKVAEQLGGMQVIAEVLPQDKNQVIRDLQSQGHKVAMIGDGINDAPALVRADVGIALGSGTDVSADSADIVLLNDELLAVDTAVGLSARTLKTIKENIASSIIYNALFVPLAMAALLTPLIAAISMPLSSLVVIGNAARIRTYFNPKAVAKRNQLLKQKMQQGEH</sequence>
<keyword evidence="12 15" id="KW-1133">Transmembrane helix</keyword>
<dbReference type="NCBIfam" id="TIGR01525">
    <property type="entry name" value="ATPase-IB_hvy"/>
    <property type="match status" value="1"/>
</dbReference>
<dbReference type="Gene3D" id="2.70.150.10">
    <property type="entry name" value="Calcium-transporting ATPase, cytoplasmic transduction domain A"/>
    <property type="match status" value="1"/>
</dbReference>
<keyword evidence="4 15" id="KW-1003">Cell membrane</keyword>
<evidence type="ECO:0000256" key="8">
    <source>
        <dbReference type="ARBA" id="ARBA00022741"/>
    </source>
</evidence>
<dbReference type="Pfam" id="PF00122">
    <property type="entry name" value="E1-E2_ATPase"/>
    <property type="match status" value="1"/>
</dbReference>